<dbReference type="Proteomes" id="UP000185109">
    <property type="component" value="Chromosome"/>
</dbReference>
<dbReference type="EMBL" id="CP017241">
    <property type="protein sequence ID" value="APO76440.1"/>
    <property type="molecule type" value="Genomic_DNA"/>
</dbReference>
<evidence type="ECO:0000313" key="2">
    <source>
        <dbReference type="EMBL" id="APO76440.1"/>
    </source>
</evidence>
<evidence type="ECO:0000256" key="1">
    <source>
        <dbReference type="SAM" id="MobiDB-lite"/>
    </source>
</evidence>
<dbReference type="RefSeq" id="WP_074062616.1">
    <property type="nucleotide sequence ID" value="NZ_CP017241.1"/>
</dbReference>
<feature type="region of interest" description="Disordered" evidence="1">
    <location>
        <begin position="31"/>
        <end position="51"/>
    </location>
</feature>
<organism evidence="2 3">
    <name type="scientific">Rhizobium etli 8C-3</name>
    <dbReference type="NCBI Taxonomy" id="538025"/>
    <lineage>
        <taxon>Bacteria</taxon>
        <taxon>Pseudomonadati</taxon>
        <taxon>Pseudomonadota</taxon>
        <taxon>Alphaproteobacteria</taxon>
        <taxon>Hyphomicrobiales</taxon>
        <taxon>Rhizobiaceae</taxon>
        <taxon>Rhizobium/Agrobacterium group</taxon>
        <taxon>Rhizobium</taxon>
    </lineage>
</organism>
<dbReference type="AlphaFoldDB" id="A0A1L5P8H4"/>
<sequence>MVRQGGIDYLAKLLDKDAKLLQAIVRMMTTSATQASSASMSGPDEATTRSHRNDIENELDRLGLPHAWRMDDVLDSFVDDEKLIARIKKEISAVVGRLRVPAYC</sequence>
<proteinExistence type="predicted"/>
<feature type="compositionally biased region" description="Low complexity" evidence="1">
    <location>
        <begin position="31"/>
        <end position="41"/>
    </location>
</feature>
<reference evidence="2 3" key="1">
    <citation type="submission" date="2016-09" db="EMBL/GenBank/DDBJ databases">
        <title>The complete genome sequences of Rhizobium gallicum, symbiovars gallicum and phaseoli, symbionts associated to common bean (Phaseolus vulgaris).</title>
        <authorList>
            <person name="Bustos P."/>
            <person name="Santamaria R.I."/>
            <person name="Perez-Carrascal O.M."/>
            <person name="Juarez S."/>
            <person name="Lozano L."/>
            <person name="Martinez-Flores I."/>
            <person name="Martinez-Romero E."/>
            <person name="Cevallos M."/>
            <person name="Romero D."/>
            <person name="Davila G."/>
            <person name="Gonzalez V."/>
        </authorList>
    </citation>
    <scope>NUCLEOTIDE SEQUENCE [LARGE SCALE GENOMIC DNA]</scope>
    <source>
        <strain evidence="2 3">8C-3</strain>
    </source>
</reference>
<protein>
    <submittedName>
        <fullName evidence="2">Uncharacterized protein</fullName>
    </submittedName>
</protein>
<gene>
    <name evidence="2" type="ORF">AM571_CH03649</name>
</gene>
<accession>A0A1L5P8H4</accession>
<name>A0A1L5P8H4_RHIET</name>
<evidence type="ECO:0000313" key="3">
    <source>
        <dbReference type="Proteomes" id="UP000185109"/>
    </source>
</evidence>